<dbReference type="SUPFAM" id="SSF49309">
    <property type="entry name" value="Transglutaminase, two C-terminal domains"/>
    <property type="match status" value="2"/>
</dbReference>
<dbReference type="GO" id="GO:0003810">
    <property type="term" value="F:protein-glutamine gamma-glutamyltransferase activity"/>
    <property type="evidence" value="ECO:0007669"/>
    <property type="project" value="InterPro"/>
</dbReference>
<dbReference type="Pfam" id="PF01841">
    <property type="entry name" value="Transglut_core"/>
    <property type="match status" value="1"/>
</dbReference>
<protein>
    <submittedName>
        <fullName evidence="4">Protein-glutamine gamma-glutamyltransferase 5-like</fullName>
    </submittedName>
</protein>
<name>A0A3Q2D5W9_CYPVA</name>
<dbReference type="InterPro" id="IPR002931">
    <property type="entry name" value="Transglutaminase-like"/>
</dbReference>
<comment type="similarity">
    <text evidence="1">Belongs to the transglutaminase superfamily. Transglutaminase family.</text>
</comment>
<evidence type="ECO:0000259" key="3">
    <source>
        <dbReference type="SMART" id="SM00460"/>
    </source>
</evidence>
<dbReference type="GO" id="GO:0005739">
    <property type="term" value="C:mitochondrion"/>
    <property type="evidence" value="ECO:0007669"/>
    <property type="project" value="TreeGrafter"/>
</dbReference>
<dbReference type="AlphaFoldDB" id="A0A3Q2D5W9"/>
<dbReference type="STRING" id="28743.ENSCVAP00000013832"/>
<dbReference type="PANTHER" id="PTHR11590">
    <property type="entry name" value="PROTEIN-GLUTAMINE GAMMA-GLUTAMYLTRANSFERASE"/>
    <property type="match status" value="1"/>
</dbReference>
<dbReference type="PIRSF" id="PIRSF000459">
    <property type="entry name" value="TGM_EBP42"/>
    <property type="match status" value="1"/>
</dbReference>
<dbReference type="Proteomes" id="UP000265020">
    <property type="component" value="Unassembled WGS sequence"/>
</dbReference>
<dbReference type="GO" id="GO:0007399">
    <property type="term" value="P:nervous system development"/>
    <property type="evidence" value="ECO:0007669"/>
    <property type="project" value="UniProtKB-ARBA"/>
</dbReference>
<dbReference type="InterPro" id="IPR023608">
    <property type="entry name" value="Transglutaminase_animal"/>
</dbReference>
<evidence type="ECO:0000256" key="2">
    <source>
        <dbReference type="PIRSR" id="PIRSR000459-1"/>
    </source>
</evidence>
<dbReference type="Pfam" id="PF00927">
    <property type="entry name" value="Transglut_C"/>
    <property type="match status" value="1"/>
</dbReference>
<organism evidence="4 5">
    <name type="scientific">Cyprinodon variegatus</name>
    <name type="common">Sheepshead minnow</name>
    <dbReference type="NCBI Taxonomy" id="28743"/>
    <lineage>
        <taxon>Eukaryota</taxon>
        <taxon>Metazoa</taxon>
        <taxon>Chordata</taxon>
        <taxon>Craniata</taxon>
        <taxon>Vertebrata</taxon>
        <taxon>Euteleostomi</taxon>
        <taxon>Actinopterygii</taxon>
        <taxon>Neopterygii</taxon>
        <taxon>Teleostei</taxon>
        <taxon>Neoteleostei</taxon>
        <taxon>Acanthomorphata</taxon>
        <taxon>Ovalentaria</taxon>
        <taxon>Atherinomorphae</taxon>
        <taxon>Cyprinodontiformes</taxon>
        <taxon>Cyprinodontidae</taxon>
        <taxon>Cyprinodon</taxon>
    </lineage>
</organism>
<keyword evidence="5" id="KW-1185">Reference proteome</keyword>
<dbReference type="SMART" id="SM00460">
    <property type="entry name" value="TGc"/>
    <property type="match status" value="1"/>
</dbReference>
<evidence type="ECO:0000256" key="1">
    <source>
        <dbReference type="ARBA" id="ARBA00005968"/>
    </source>
</evidence>
<dbReference type="InterPro" id="IPR050779">
    <property type="entry name" value="Transglutaminase"/>
</dbReference>
<proteinExistence type="inferred from homology"/>
<dbReference type="PANTHER" id="PTHR11590:SF80">
    <property type="entry name" value="TRANSGLUTAMINASE 5,-LIKE"/>
    <property type="match status" value="1"/>
</dbReference>
<dbReference type="Gene3D" id="2.60.40.10">
    <property type="entry name" value="Immunoglobulins"/>
    <property type="match status" value="3"/>
</dbReference>
<dbReference type="InterPro" id="IPR038765">
    <property type="entry name" value="Papain-like_cys_pep_sf"/>
</dbReference>
<accession>A0A3Q2D5W9</accession>
<dbReference type="SUPFAM" id="SSF81296">
    <property type="entry name" value="E set domains"/>
    <property type="match status" value="1"/>
</dbReference>
<evidence type="ECO:0000313" key="5">
    <source>
        <dbReference type="Proteomes" id="UP000265020"/>
    </source>
</evidence>
<dbReference type="Pfam" id="PF00868">
    <property type="entry name" value="Transglut_N"/>
    <property type="match status" value="1"/>
</dbReference>
<feature type="active site" evidence="2">
    <location>
        <position position="344"/>
    </location>
</feature>
<dbReference type="InterPro" id="IPR001102">
    <property type="entry name" value="Transglutaminase_N"/>
</dbReference>
<dbReference type="InterPro" id="IPR036985">
    <property type="entry name" value="Transglutaminase-like_sf"/>
</dbReference>
<dbReference type="GeneTree" id="ENSGT01050000244866"/>
<evidence type="ECO:0000313" key="4">
    <source>
        <dbReference type="Ensembl" id="ENSCVAP00000013832.1"/>
    </source>
</evidence>
<feature type="domain" description="Transglutaminase-like" evidence="3">
    <location>
        <begin position="278"/>
        <end position="370"/>
    </location>
</feature>
<dbReference type="Gene3D" id="3.90.260.10">
    <property type="entry name" value="Transglutaminase-like"/>
    <property type="match status" value="1"/>
</dbReference>
<dbReference type="SUPFAM" id="SSF54001">
    <property type="entry name" value="Cysteine proteinases"/>
    <property type="match status" value="1"/>
</dbReference>
<dbReference type="FunFam" id="3.90.260.10:FF:000002">
    <property type="entry name" value="Erythrocyte membrane protein band 4.2"/>
    <property type="match status" value="1"/>
</dbReference>
<dbReference type="InterPro" id="IPR013783">
    <property type="entry name" value="Ig-like_fold"/>
</dbReference>
<reference evidence="4" key="2">
    <citation type="submission" date="2025-09" db="UniProtKB">
        <authorList>
            <consortium name="Ensembl"/>
        </authorList>
    </citation>
    <scope>IDENTIFICATION</scope>
</reference>
<sequence length="701" mass="78363">MLKASTFIFTGKGNLRLRLVNFEHKENHISHETQGLSENHLVVRRGKPFKLTLMFGGGTWNPRTARLLLLVRLGNLAQEIPVFFSEECSDLQRWSAAVHPGESRSQSVTVNICSPVLSSVGVYQLVVQIETMQNKQTYAVGTFILLCNPWHQDDPVYMPVKEQIEEYVKSDYGWVYFGSSANVQSRPWLFGQYESGVLEACLTLLQVSPQHQRDSNKDYILRTDPVYLSLVICAMVINSKDDQGILLGKWDNDYSDGVKPTDWTGSADILQQWLSSKFKPVRYGQCWVFASVLCTVMRVLGIPSRVVTVFDAAHDTNANTTIEEYYTTTGEKLGWSRDSIWNFHVWVECWMRRSDLSPGFDGWQVVDPTPQELSRGVYRCGPCPVAAIRERCLLVPYDTPFLYASVDGDVHRVIVDNGHVVGETLDSKAVGRLICTKSVGSSCLSNLTHSYKGLKSKKALITQSLIDSFAETTFCFFSGGTSPDLEVSLTIEGSPVFGKNISFCVKVTNRSSQMRTLRENFSTQLKEYNRNPQHSFWTAHKEISIQPYKDLTLYHTLHYSDYESTLAADSVVNAAVVLQDPRTNESILSAQEFSMSCVPIEMEIAGGDCVEMNKEQTAHVTFTNQLDKVLSGAVLSVEGSGLLQQKQETRACLLQPGEKIENKVSIKATSHGTKLLVATLSHSNNSITVSRSYLRISVKAA</sequence>
<dbReference type="Ensembl" id="ENSCVAT00000030865.1">
    <property type="protein sequence ID" value="ENSCVAP00000013832.1"/>
    <property type="gene ID" value="ENSCVAG00000016458.1"/>
</dbReference>
<feature type="active site" evidence="2">
    <location>
        <position position="286"/>
    </location>
</feature>
<dbReference type="OMA" id="HICSPVQ"/>
<dbReference type="InterPro" id="IPR036238">
    <property type="entry name" value="Transglutaminase_C_sf"/>
</dbReference>
<reference evidence="4" key="1">
    <citation type="submission" date="2025-08" db="UniProtKB">
        <authorList>
            <consortium name="Ensembl"/>
        </authorList>
    </citation>
    <scope>IDENTIFICATION</scope>
</reference>
<feature type="active site" evidence="2">
    <location>
        <position position="367"/>
    </location>
</feature>
<dbReference type="InterPro" id="IPR008958">
    <property type="entry name" value="Transglutaminase_C"/>
</dbReference>
<dbReference type="InterPro" id="IPR014756">
    <property type="entry name" value="Ig_E-set"/>
</dbReference>